<dbReference type="Gene3D" id="1.10.238.10">
    <property type="entry name" value="EF-hand"/>
    <property type="match status" value="2"/>
</dbReference>
<dbReference type="InterPro" id="IPR018247">
    <property type="entry name" value="EF_Hand_1_Ca_BS"/>
</dbReference>
<dbReference type="PROSITE" id="PS00018">
    <property type="entry name" value="EF_HAND_1"/>
    <property type="match status" value="2"/>
</dbReference>
<dbReference type="InterPro" id="IPR002048">
    <property type="entry name" value="EF_hand_dom"/>
</dbReference>
<dbReference type="EMBL" id="CP146069">
    <property type="protein sequence ID" value="WWR47773.1"/>
    <property type="molecule type" value="Genomic_DNA"/>
</dbReference>
<evidence type="ECO:0000256" key="3">
    <source>
        <dbReference type="SAM" id="SignalP"/>
    </source>
</evidence>
<dbReference type="SUPFAM" id="SSF47473">
    <property type="entry name" value="EF-hand"/>
    <property type="match status" value="1"/>
</dbReference>
<keyword evidence="1" id="KW-0479">Metal-binding</keyword>
<proteinExistence type="predicted"/>
<dbReference type="PANTHER" id="PTHR10827:SF98">
    <property type="entry name" value="45 KDA CALCIUM-BINDING PROTEIN"/>
    <property type="match status" value="1"/>
</dbReference>
<dbReference type="SMART" id="SM00054">
    <property type="entry name" value="EFh"/>
    <property type="match status" value="3"/>
</dbReference>
<dbReference type="Proteomes" id="UP001364156">
    <property type="component" value="Chromosome"/>
</dbReference>
<protein>
    <submittedName>
        <fullName evidence="5">Calcium-binding protein</fullName>
    </submittedName>
</protein>
<keyword evidence="6" id="KW-1185">Reference proteome</keyword>
<evidence type="ECO:0000256" key="1">
    <source>
        <dbReference type="ARBA" id="ARBA00022723"/>
    </source>
</evidence>
<reference evidence="5 6" key="1">
    <citation type="submission" date="2023-10" db="EMBL/GenBank/DDBJ databases">
        <title>Roseovarius strain S88 nov., isolated from a marine algae.</title>
        <authorList>
            <person name="Lee M.W."/>
            <person name="Lee J.K."/>
            <person name="Kim J.M."/>
            <person name="Choi D.G."/>
            <person name="Baek J.H."/>
            <person name="Bayburt H."/>
            <person name="Jung J.J."/>
            <person name="Han D.M."/>
            <person name="Jeon C.O."/>
        </authorList>
    </citation>
    <scope>NUCLEOTIDE SEQUENCE [LARGE SCALE GENOMIC DNA]</scope>
    <source>
        <strain evidence="5 6">S88</strain>
    </source>
</reference>
<keyword evidence="2" id="KW-0677">Repeat</keyword>
<sequence length="151" mass="16667">MKNSVLIGALGVSIVLGGTAQSLAAPEGYGPRHSFETLDADKDGQVTQAEFDAHRAERFAKADTNSDGLLSRDEILAKGQQRAERFADRMFKRLDENRDGAISLAEMSEGRGNRFFDRADSDGDGAVSEAEFDKMKARMIERHTSRQKDQE</sequence>
<dbReference type="PROSITE" id="PS50222">
    <property type="entry name" value="EF_HAND_2"/>
    <property type="match status" value="1"/>
</dbReference>
<accession>A0ABZ2HKH9</accession>
<name>A0ABZ2HKH9_9RHOB</name>
<evidence type="ECO:0000259" key="4">
    <source>
        <dbReference type="PROSITE" id="PS50222"/>
    </source>
</evidence>
<gene>
    <name evidence="5" type="ORF">RZ517_06265</name>
</gene>
<dbReference type="RefSeq" id="WP_338550605.1">
    <property type="nucleotide sequence ID" value="NZ_CP146069.1"/>
</dbReference>
<feature type="signal peptide" evidence="3">
    <location>
        <begin position="1"/>
        <end position="24"/>
    </location>
</feature>
<dbReference type="Pfam" id="PF13202">
    <property type="entry name" value="EF-hand_5"/>
    <property type="match status" value="4"/>
</dbReference>
<evidence type="ECO:0000256" key="2">
    <source>
        <dbReference type="ARBA" id="ARBA00022737"/>
    </source>
</evidence>
<keyword evidence="3" id="KW-0732">Signal</keyword>
<feature type="chain" id="PRO_5045427973" evidence="3">
    <location>
        <begin position="25"/>
        <end position="151"/>
    </location>
</feature>
<evidence type="ECO:0000313" key="5">
    <source>
        <dbReference type="EMBL" id="WWR47773.1"/>
    </source>
</evidence>
<evidence type="ECO:0000313" key="6">
    <source>
        <dbReference type="Proteomes" id="UP001364156"/>
    </source>
</evidence>
<dbReference type="InterPro" id="IPR011992">
    <property type="entry name" value="EF-hand-dom_pair"/>
</dbReference>
<feature type="domain" description="EF-hand" evidence="4">
    <location>
        <begin position="82"/>
        <end position="117"/>
    </location>
</feature>
<dbReference type="PANTHER" id="PTHR10827">
    <property type="entry name" value="RETICULOCALBIN"/>
    <property type="match status" value="1"/>
</dbReference>
<organism evidence="5 6">
    <name type="scientific">Roseovarius phycicola</name>
    <dbReference type="NCBI Taxonomy" id="3080976"/>
    <lineage>
        <taxon>Bacteria</taxon>
        <taxon>Pseudomonadati</taxon>
        <taxon>Pseudomonadota</taxon>
        <taxon>Alphaproteobacteria</taxon>
        <taxon>Rhodobacterales</taxon>
        <taxon>Roseobacteraceae</taxon>
        <taxon>Roseovarius</taxon>
    </lineage>
</organism>